<keyword evidence="3" id="KW-0378">Hydrolase</keyword>
<dbReference type="CDD" id="cd02696">
    <property type="entry name" value="MurNAc-LAA"/>
    <property type="match status" value="1"/>
</dbReference>
<feature type="region of interest" description="Disordered" evidence="4">
    <location>
        <begin position="306"/>
        <end position="364"/>
    </location>
</feature>
<dbReference type="PANTHER" id="PTHR30404:SF0">
    <property type="entry name" value="N-ACETYLMURAMOYL-L-ALANINE AMIDASE AMIC"/>
    <property type="match status" value="1"/>
</dbReference>
<evidence type="ECO:0000313" key="7">
    <source>
        <dbReference type="Proteomes" id="UP000004849"/>
    </source>
</evidence>
<proteinExistence type="predicted"/>
<organism evidence="6 7">
    <name type="scientific">Phocaeicola dorei DSM 17855</name>
    <dbReference type="NCBI Taxonomy" id="483217"/>
    <lineage>
        <taxon>Bacteria</taxon>
        <taxon>Pseudomonadati</taxon>
        <taxon>Bacteroidota</taxon>
        <taxon>Bacteroidia</taxon>
        <taxon>Bacteroidales</taxon>
        <taxon>Bacteroidaceae</taxon>
        <taxon>Phocaeicola</taxon>
    </lineage>
</organism>
<feature type="compositionally biased region" description="Basic and acidic residues" evidence="4">
    <location>
        <begin position="322"/>
        <end position="331"/>
    </location>
</feature>
<dbReference type="EMBL" id="ABWZ01000013">
    <property type="protein sequence ID" value="EEB26888.1"/>
    <property type="molecule type" value="Genomic_DNA"/>
</dbReference>
<dbReference type="InterPro" id="IPR050695">
    <property type="entry name" value="N-acetylmuramoyl_amidase_3"/>
</dbReference>
<evidence type="ECO:0000256" key="2">
    <source>
        <dbReference type="ARBA" id="ARBA00011901"/>
    </source>
</evidence>
<dbReference type="HOGENOM" id="CLU_014322_4_5_10"/>
<dbReference type="GO" id="GO:0008745">
    <property type="term" value="F:N-acetylmuramoyl-L-alanine amidase activity"/>
    <property type="evidence" value="ECO:0007669"/>
    <property type="project" value="UniProtKB-EC"/>
</dbReference>
<dbReference type="Proteomes" id="UP000004849">
    <property type="component" value="Unassembled WGS sequence"/>
</dbReference>
<evidence type="ECO:0000256" key="4">
    <source>
        <dbReference type="SAM" id="MobiDB-lite"/>
    </source>
</evidence>
<dbReference type="InterPro" id="IPR002508">
    <property type="entry name" value="MurNAc-LAA_cat"/>
</dbReference>
<reference evidence="6 7" key="1">
    <citation type="submission" date="2008-10" db="EMBL/GenBank/DDBJ databases">
        <title>Draft genome sequence of Bacteroides dorei (DSM 17855).</title>
        <authorList>
            <person name="Sudarsanam P."/>
            <person name="Ley R."/>
            <person name="Guruge J."/>
            <person name="Turnbaugh P.J."/>
            <person name="Mahowald M."/>
            <person name="Liep D."/>
            <person name="Gordon J."/>
        </authorList>
    </citation>
    <scope>NUCLEOTIDE SEQUENCE [LARGE SCALE GENOMIC DNA]</scope>
    <source>
        <strain evidence="6 7">DSM 17855</strain>
    </source>
</reference>
<sequence length="456" mass="51796">MGYKIKEFSPNTRLFFGFCGKFRIKNAKLKDKSRVFTKNRYICNLIDMKTDRLKIIFLLCSLWLVLPCFCLAAKGKDFIVVIDPGHGGHDPGAIGRRGKEKNINLNVALKVGQLIQNNCNDVKVIYTRKTDVFIPLDRRAQIANNAKADLFISIHTNSVARSRTVRGAETYTLGLHRTEENLEVAKKENSVILIEDNYEQRYAGFNPNSSESYIIFEFVQDKNMEKSVKLATLIQKQFKNTAKRIDKGVHQAGFLVLRATSMPSVLVELGYISTPDEEQYLLSDAGTTALSNSIYKAFLNYKREHDAPTGRSRVQGQELPEPENKPKESRIEIQTAEPDTATEPDKVTKKPVPATQKKITGDQARTSAKPVFKIQILVSNKILPKGSKQLKGVSPVSYYREKGLYKYTYGESTDYNKILRMKRNITPKFKDAFIIAFKNGEKMNVNEAIKEFKKNR</sequence>
<accession>B6VU21</accession>
<name>B6VU21_9BACT</name>
<dbReference type="Gene3D" id="3.40.630.40">
    <property type="entry name" value="Zn-dependent exopeptidases"/>
    <property type="match status" value="1"/>
</dbReference>
<dbReference type="SUPFAM" id="SSF53187">
    <property type="entry name" value="Zn-dependent exopeptidases"/>
    <property type="match status" value="1"/>
</dbReference>
<dbReference type="Pfam" id="PF01520">
    <property type="entry name" value="Amidase_3"/>
    <property type="match status" value="1"/>
</dbReference>
<dbReference type="EC" id="3.5.1.28" evidence="2"/>
<feature type="domain" description="MurNAc-LAA" evidence="5">
    <location>
        <begin position="140"/>
        <end position="299"/>
    </location>
</feature>
<dbReference type="FunFam" id="3.40.630.40:FF:000005">
    <property type="entry name" value="N-acetylmuramoyl-L-alanine amidase (AmiA)"/>
    <property type="match status" value="1"/>
</dbReference>
<evidence type="ECO:0000256" key="1">
    <source>
        <dbReference type="ARBA" id="ARBA00001561"/>
    </source>
</evidence>
<gene>
    <name evidence="6" type="ORF">BACDOR_00574</name>
</gene>
<dbReference type="PANTHER" id="PTHR30404">
    <property type="entry name" value="N-ACETYLMURAMOYL-L-ALANINE AMIDASE"/>
    <property type="match status" value="1"/>
</dbReference>
<evidence type="ECO:0000256" key="3">
    <source>
        <dbReference type="ARBA" id="ARBA00022801"/>
    </source>
</evidence>
<dbReference type="AlphaFoldDB" id="B6VU21"/>
<dbReference type="GO" id="GO:0009253">
    <property type="term" value="P:peptidoglycan catabolic process"/>
    <property type="evidence" value="ECO:0007669"/>
    <property type="project" value="InterPro"/>
</dbReference>
<dbReference type="SMART" id="SM00646">
    <property type="entry name" value="Ami_3"/>
    <property type="match status" value="1"/>
</dbReference>
<evidence type="ECO:0000313" key="6">
    <source>
        <dbReference type="EMBL" id="EEB26888.1"/>
    </source>
</evidence>
<comment type="catalytic activity">
    <reaction evidence="1">
        <text>Hydrolyzes the link between N-acetylmuramoyl residues and L-amino acid residues in certain cell-wall glycopeptides.</text>
        <dbReference type="EC" id="3.5.1.28"/>
    </reaction>
</comment>
<dbReference type="GO" id="GO:0030288">
    <property type="term" value="C:outer membrane-bounded periplasmic space"/>
    <property type="evidence" value="ECO:0007669"/>
    <property type="project" value="TreeGrafter"/>
</dbReference>
<evidence type="ECO:0000259" key="5">
    <source>
        <dbReference type="SMART" id="SM00646"/>
    </source>
</evidence>
<reference evidence="6 7" key="2">
    <citation type="submission" date="2008-10" db="EMBL/GenBank/DDBJ databases">
        <authorList>
            <person name="Fulton L."/>
            <person name="Clifton S."/>
            <person name="Fulton B."/>
            <person name="Xu J."/>
            <person name="Minx P."/>
            <person name="Pepin K.H."/>
            <person name="Johnson M."/>
            <person name="Thiruvilangam P."/>
            <person name="Bhonagiri V."/>
            <person name="Nash W.E."/>
            <person name="Mardis E.R."/>
            <person name="Wilson R.K."/>
        </authorList>
    </citation>
    <scope>NUCLEOTIDE SEQUENCE [LARGE SCALE GENOMIC DNA]</scope>
    <source>
        <strain evidence="6 7">DSM 17855</strain>
    </source>
</reference>
<protein>
    <recommendedName>
        <fullName evidence="2">N-acetylmuramoyl-L-alanine amidase</fullName>
        <ecNumber evidence="2">3.5.1.28</ecNumber>
    </recommendedName>
</protein>